<protein>
    <recommendedName>
        <fullName evidence="1">BON domain-containing protein</fullName>
    </recommendedName>
</protein>
<dbReference type="Pfam" id="PF04972">
    <property type="entry name" value="BON"/>
    <property type="match status" value="1"/>
</dbReference>
<dbReference type="InterPro" id="IPR007055">
    <property type="entry name" value="BON_dom"/>
</dbReference>
<dbReference type="InterPro" id="IPR043519">
    <property type="entry name" value="NT_sf"/>
</dbReference>
<proteinExistence type="predicted"/>
<evidence type="ECO:0000313" key="2">
    <source>
        <dbReference type="EMBL" id="OXR43430.1"/>
    </source>
</evidence>
<comment type="caution">
    <text evidence="2">The sequence shown here is derived from an EMBL/GenBank/DDBJ whole genome shotgun (WGS) entry which is preliminary data.</text>
</comment>
<name>A0A231H3K2_9NOCA</name>
<dbReference type="AlphaFoldDB" id="A0A231H3K2"/>
<sequence length="286" mass="31371">MNTAADGGYAPAMTASIEQLLHTLTKVVNALLAHEIDFAVGGGCAVYARGGPASDHDVDIYVKPADAFRARDILTASGLHAVDPPEDWLTKVYDGNTLVDLIFRPNYRNVDDDLLGRATWMRIGPAAAPVLSGTDLMVDKLMVLDPHRLDFTRLLAIARDLREQVDWRRARDETAVSPYARAFLALIEDLGIGGEVMAQDSGDEVLPQYLVANLRRAFAEDPRTAELGVQVTIRGTVVVLCGEVGSEQQRSDLEDIVREHAPKLRIHNDIRVTSTQSPIVDHERLS</sequence>
<dbReference type="SUPFAM" id="SSF81301">
    <property type="entry name" value="Nucleotidyltransferase"/>
    <property type="match status" value="1"/>
</dbReference>
<dbReference type="Gene3D" id="3.30.460.40">
    <property type="match status" value="1"/>
</dbReference>
<gene>
    <name evidence="2" type="ORF">B7C42_04297</name>
</gene>
<dbReference type="Proteomes" id="UP000215506">
    <property type="component" value="Unassembled WGS sequence"/>
</dbReference>
<reference evidence="2 3" key="1">
    <citation type="submission" date="2017-07" db="EMBL/GenBank/DDBJ databases">
        <title>First draft Genome Sequence of Nocardia cerradoensis isolated from human infection.</title>
        <authorList>
            <person name="Carrasco G."/>
        </authorList>
    </citation>
    <scope>NUCLEOTIDE SEQUENCE [LARGE SCALE GENOMIC DNA]</scope>
    <source>
        <strain evidence="2 3">CNM20130759</strain>
    </source>
</reference>
<evidence type="ECO:0000313" key="3">
    <source>
        <dbReference type="Proteomes" id="UP000215506"/>
    </source>
</evidence>
<evidence type="ECO:0000259" key="1">
    <source>
        <dbReference type="Pfam" id="PF04972"/>
    </source>
</evidence>
<keyword evidence="3" id="KW-1185">Reference proteome</keyword>
<feature type="domain" description="BON" evidence="1">
    <location>
        <begin position="211"/>
        <end position="273"/>
    </location>
</feature>
<organism evidence="2 3">
    <name type="scientific">Nocardia cerradoensis</name>
    <dbReference type="NCBI Taxonomy" id="85688"/>
    <lineage>
        <taxon>Bacteria</taxon>
        <taxon>Bacillati</taxon>
        <taxon>Actinomycetota</taxon>
        <taxon>Actinomycetes</taxon>
        <taxon>Mycobacteriales</taxon>
        <taxon>Nocardiaceae</taxon>
        <taxon>Nocardia</taxon>
    </lineage>
</organism>
<dbReference type="EMBL" id="NGAF01000009">
    <property type="protein sequence ID" value="OXR43430.1"/>
    <property type="molecule type" value="Genomic_DNA"/>
</dbReference>
<accession>A0A231H3K2</accession>